<dbReference type="AlphaFoldDB" id="G0PJX9"/>
<keyword evidence="6" id="KW-1185">Reference proteome</keyword>
<dbReference type="InterPro" id="IPR050767">
    <property type="entry name" value="Sel1_AlgK"/>
</dbReference>
<feature type="region of interest" description="Disordered" evidence="2">
    <location>
        <begin position="62"/>
        <end position="90"/>
    </location>
</feature>
<name>G0PJX9_CAEBE</name>
<evidence type="ECO:0000313" key="5">
    <source>
        <dbReference type="EMBL" id="EGT60453.1"/>
    </source>
</evidence>
<keyword evidence="3" id="KW-0812">Transmembrane</keyword>
<proteinExistence type="inferred from homology"/>
<dbReference type="OrthoDB" id="27934at2759"/>
<evidence type="ECO:0000256" key="2">
    <source>
        <dbReference type="SAM" id="MobiDB-lite"/>
    </source>
</evidence>
<gene>
    <name evidence="5" type="ORF">CAEBREN_28688</name>
</gene>
<reference evidence="6" key="1">
    <citation type="submission" date="2011-07" db="EMBL/GenBank/DDBJ databases">
        <authorList>
            <consortium name="Caenorhabditis brenneri Sequencing and Analysis Consortium"/>
            <person name="Wilson R.K."/>
        </authorList>
    </citation>
    <scope>NUCLEOTIDE SEQUENCE [LARGE SCALE GENOMIC DNA]</scope>
    <source>
        <strain evidence="6">PB2801</strain>
    </source>
</reference>
<feature type="compositionally biased region" description="Basic and acidic residues" evidence="2">
    <location>
        <begin position="64"/>
        <end position="86"/>
    </location>
</feature>
<evidence type="ECO:0000256" key="3">
    <source>
        <dbReference type="SAM" id="Phobius"/>
    </source>
</evidence>
<comment type="similarity">
    <text evidence="1">Belongs to the sel-1 family.</text>
</comment>
<feature type="signal peptide" evidence="4">
    <location>
        <begin position="1"/>
        <end position="17"/>
    </location>
</feature>
<keyword evidence="3" id="KW-1133">Transmembrane helix</keyword>
<sequence>MIKTGLTLLLLATLATCQKKTASLVSAEGEAPAIKMIKTTGSLLTAIDISKADLDWDQITAQQEENKKPRDPPKVAGDEYIPEKVDTPPSAEAEAEFQRGMGYIERGKGHGRDGRTAAHRVFERAAAQGHQEARKAVAFSQMFGDYSRWSIQEAKSVFEELEKNGSPDAQLALGFMHGAGIGVEKSNQAKALVYYMFSALGGNPLAQMAMVRLLELETSRFIGKIQGFRYSQGVGVPQNCESALSYYQKVAKTVVDNVKFTTGQTIQRVRLTDETDPTIHMQPGTAPLDTNLLEYYKMLAEKGDTSAQLGLGQIYLAGGRGLNQNFELAVRYLTSAAESGSADALTYLGKMYLDGTPFTPKDYQKAFEYLTKSVDKSNPSAQAVLGAMYMKGKGVKKNYEKALKLLTLSSDKKNADGQMYLAELNYKGIPTNKGIHRDFKKSVKLYQLASQNGHILAYYNLAQMHATGTGVPRSCSHAVDLFKSVAERGRWGEKLMEAHSAYKDNRQDEAAMKYLFMAELGYEVAQTNLAFILDRQEATSLFSGPRYNNLERAFLNWQRSANQEYAAARVKLGDYYYYGLGTEIDHSLAFSSYKTAVDRHGVAQAMFNLGYMHEVGEGITRDLYLAKRFYDQAIEHSADAYMPAKLALAKLAVVFYLEELNKLPLISFLEKSVGPRWDAILMTVTALVPLFLFWRHRQNNH</sequence>
<evidence type="ECO:0000256" key="1">
    <source>
        <dbReference type="ARBA" id="ARBA00038101"/>
    </source>
</evidence>
<feature type="chain" id="PRO_5003406490" evidence="4">
    <location>
        <begin position="18"/>
        <end position="701"/>
    </location>
</feature>
<evidence type="ECO:0000313" key="6">
    <source>
        <dbReference type="Proteomes" id="UP000008068"/>
    </source>
</evidence>
<feature type="transmembrane region" description="Helical" evidence="3">
    <location>
        <begin position="677"/>
        <end position="694"/>
    </location>
</feature>
<keyword evidence="4" id="KW-0732">Signal</keyword>
<dbReference type="PANTHER" id="PTHR11102">
    <property type="entry name" value="SEL-1-LIKE PROTEIN"/>
    <property type="match status" value="1"/>
</dbReference>
<dbReference type="InParanoid" id="G0PJX9"/>
<dbReference type="Proteomes" id="UP000008068">
    <property type="component" value="Unassembled WGS sequence"/>
</dbReference>
<dbReference type="SUPFAM" id="SSF81901">
    <property type="entry name" value="HCP-like"/>
    <property type="match status" value="3"/>
</dbReference>
<accession>G0PJX9</accession>
<dbReference type="EMBL" id="GL380768">
    <property type="protein sequence ID" value="EGT60453.1"/>
    <property type="molecule type" value="Genomic_DNA"/>
</dbReference>
<dbReference type="InterPro" id="IPR011990">
    <property type="entry name" value="TPR-like_helical_dom_sf"/>
</dbReference>
<evidence type="ECO:0000256" key="4">
    <source>
        <dbReference type="SAM" id="SignalP"/>
    </source>
</evidence>
<dbReference type="Gene3D" id="1.25.40.10">
    <property type="entry name" value="Tetratricopeptide repeat domain"/>
    <property type="match status" value="3"/>
</dbReference>
<dbReference type="HOGENOM" id="CLU_007931_2_1_1"/>
<protein>
    <submittedName>
        <fullName evidence="5">Uncharacterized protein</fullName>
    </submittedName>
</protein>
<dbReference type="SMART" id="SM00671">
    <property type="entry name" value="SEL1"/>
    <property type="match status" value="11"/>
</dbReference>
<dbReference type="FunCoup" id="G0PJX9">
    <property type="interactions" value="2163"/>
</dbReference>
<dbReference type="InterPro" id="IPR006597">
    <property type="entry name" value="Sel1-like"/>
</dbReference>
<dbReference type="STRING" id="135651.G0PJX9"/>
<dbReference type="eggNOG" id="KOG1550">
    <property type="taxonomic scope" value="Eukaryota"/>
</dbReference>
<dbReference type="Pfam" id="PF08238">
    <property type="entry name" value="Sel1"/>
    <property type="match status" value="10"/>
</dbReference>
<dbReference type="GO" id="GO:0036503">
    <property type="term" value="P:ERAD pathway"/>
    <property type="evidence" value="ECO:0007669"/>
    <property type="project" value="TreeGrafter"/>
</dbReference>
<keyword evidence="3" id="KW-0472">Membrane</keyword>
<dbReference type="PANTHER" id="PTHR11102:SF147">
    <property type="entry name" value="SEL1L ADAPTOR SUBUNIT OF ERAD E3 UBIQUITIN LIGASE"/>
    <property type="match status" value="1"/>
</dbReference>
<dbReference type="GO" id="GO:0005789">
    <property type="term" value="C:endoplasmic reticulum membrane"/>
    <property type="evidence" value="ECO:0007669"/>
    <property type="project" value="TreeGrafter"/>
</dbReference>
<organism evidence="6">
    <name type="scientific">Caenorhabditis brenneri</name>
    <name type="common">Nematode worm</name>
    <dbReference type="NCBI Taxonomy" id="135651"/>
    <lineage>
        <taxon>Eukaryota</taxon>
        <taxon>Metazoa</taxon>
        <taxon>Ecdysozoa</taxon>
        <taxon>Nematoda</taxon>
        <taxon>Chromadorea</taxon>
        <taxon>Rhabditida</taxon>
        <taxon>Rhabditina</taxon>
        <taxon>Rhabditomorpha</taxon>
        <taxon>Rhabditoidea</taxon>
        <taxon>Rhabditidae</taxon>
        <taxon>Peloderinae</taxon>
        <taxon>Caenorhabditis</taxon>
    </lineage>
</organism>